<evidence type="ECO:0000256" key="1">
    <source>
        <dbReference type="SAM" id="MobiDB-lite"/>
    </source>
</evidence>
<protein>
    <submittedName>
        <fullName evidence="2">RAD50-interacting protein 1</fullName>
    </submittedName>
</protein>
<name>A0A5K3FFP1_MESCO</name>
<dbReference type="PANTHER" id="PTHR13520:SF0">
    <property type="entry name" value="RAD50-INTERACTING PROTEIN 1"/>
    <property type="match status" value="1"/>
</dbReference>
<feature type="compositionally biased region" description="Low complexity" evidence="1">
    <location>
        <begin position="652"/>
        <end position="663"/>
    </location>
</feature>
<dbReference type="InterPro" id="IPR042044">
    <property type="entry name" value="EXOC6PINT-1/Sec15/Tip20_C_dom2"/>
</dbReference>
<dbReference type="InterPro" id="IPR007528">
    <property type="entry name" value="RINT1_Tip20"/>
</dbReference>
<evidence type="ECO:0000313" key="2">
    <source>
        <dbReference type="WBParaSite" id="MCU_007798-RB"/>
    </source>
</evidence>
<dbReference type="AlphaFoldDB" id="A0A5K3FFP1"/>
<reference evidence="2" key="1">
    <citation type="submission" date="2019-11" db="UniProtKB">
        <authorList>
            <consortium name="WormBaseParasite"/>
        </authorList>
    </citation>
    <scope>IDENTIFICATION</scope>
</reference>
<dbReference type="Gene3D" id="1.20.58.670">
    <property type="entry name" value="Dsl1p vesicle tethering complex, Tip20p subunit, domain D"/>
    <property type="match status" value="1"/>
</dbReference>
<dbReference type="PANTHER" id="PTHR13520">
    <property type="entry name" value="RAD50-INTERACTING PROTEIN 1 RINT-1"/>
    <property type="match status" value="1"/>
</dbReference>
<dbReference type="GO" id="GO:0006888">
    <property type="term" value="P:endoplasmic reticulum to Golgi vesicle-mediated transport"/>
    <property type="evidence" value="ECO:0007669"/>
    <property type="project" value="InterPro"/>
</dbReference>
<sequence>MTTSCTETLNKYLQPSADVKQKLLSLIASNDQQILKLKHLIYAKDSSDSFASFLSHGSQLVKKIEDAQLQLNELEPKVVSCIHSGRQLANQLIPNIIEMKSLHTSLKVAEREELISRYRSEVDAALVLGAFEMALSSFSNLSIHLGTHISSIHPPPATLPTFYRKMLDFFCRKFQETLQRMDIPRTKPASNWLEDGIGRLGDRCPWDEETLRAFCCQYKALNSIKLPETLADTDAAKRARLSIPMRLILEPLEKRFLFNFYGTQLTNKPEKPEWYFTEVLTWITINDQWLTWMQDEQLKDVEFSSTLRVEFMQGLISFVVDKISYDLGLLSSPPKPRCAVRLQGEEAVQELIDTGTKNQLLTSPPAFFGHLADEMLAFESRLDGLYYHPNALRPADLFTHRIDVLQHWLFLESEAAHNKVKELLAKPYAWNMDNKVPQCVGDFVALVYAISRRGAQLQHNAAKPRAYFFKIQLDLIFTFLEALTRLLPWNSSSTSRGTRDLAGDELVGWTSIVNAMHAMVETMQDWTNDQYFVELWEDQESRSLLSCSWDPWIEDEMETRNEAASGWKTISQRLNSALEETAPPREAKLIADSRIQCPGVFSKMSELYRQKIDQCLQKVSQSVFAHLQKLAQDYLSDGQHWSQVSGGEGSRESGSPASPFPPSGLSGQATELFVQLSHNLFATSKYLHSRLFVRLWRPTLQQLNQFLYKNLILRNRFTQAGANQLKYDLEHCLHALLVPYSTLLPIDDLLAECLDACRLLTLPPGSLCLLKQALRGEDLTASVLGPLVELGIRRLTPEDALDVISRYISPSGAF</sequence>
<proteinExistence type="predicted"/>
<dbReference type="Pfam" id="PF04437">
    <property type="entry name" value="RINT1_TIP1"/>
    <property type="match status" value="1"/>
</dbReference>
<organism evidence="2">
    <name type="scientific">Mesocestoides corti</name>
    <name type="common">Flatworm</name>
    <dbReference type="NCBI Taxonomy" id="53468"/>
    <lineage>
        <taxon>Eukaryota</taxon>
        <taxon>Metazoa</taxon>
        <taxon>Spiralia</taxon>
        <taxon>Lophotrochozoa</taxon>
        <taxon>Platyhelminthes</taxon>
        <taxon>Cestoda</taxon>
        <taxon>Eucestoda</taxon>
        <taxon>Cyclophyllidea</taxon>
        <taxon>Mesocestoididae</taxon>
        <taxon>Mesocestoides</taxon>
    </lineage>
</organism>
<dbReference type="WBParaSite" id="MCU_007798-RB">
    <property type="protein sequence ID" value="MCU_007798-RB"/>
    <property type="gene ID" value="MCU_007798"/>
</dbReference>
<feature type="region of interest" description="Disordered" evidence="1">
    <location>
        <begin position="641"/>
        <end position="663"/>
    </location>
</feature>
<accession>A0A5K3FFP1</accession>
<dbReference type="PROSITE" id="PS51386">
    <property type="entry name" value="RINT1_TIP20"/>
    <property type="match status" value="1"/>
</dbReference>
<dbReference type="GO" id="GO:0006890">
    <property type="term" value="P:retrograde vesicle-mediated transport, Golgi to endoplasmic reticulum"/>
    <property type="evidence" value="ECO:0007669"/>
    <property type="project" value="InterPro"/>
</dbReference>
<dbReference type="GO" id="GO:0060628">
    <property type="term" value="P:regulation of ER to Golgi vesicle-mediated transport"/>
    <property type="evidence" value="ECO:0007669"/>
    <property type="project" value="TreeGrafter"/>
</dbReference>
<dbReference type="GO" id="GO:0070939">
    <property type="term" value="C:Dsl1/NZR complex"/>
    <property type="evidence" value="ECO:0007669"/>
    <property type="project" value="InterPro"/>
</dbReference>